<dbReference type="SMART" id="SM01321">
    <property type="entry name" value="Y1_Tnp"/>
    <property type="match status" value="1"/>
</dbReference>
<dbReference type="InterPro" id="IPR036515">
    <property type="entry name" value="Transposase_17_sf"/>
</dbReference>
<protein>
    <submittedName>
        <fullName evidence="2">Transposase and inactivated derivatives</fullName>
    </submittedName>
</protein>
<keyword evidence="3" id="KW-1185">Reference proteome</keyword>
<dbReference type="PANTHER" id="PTHR36966">
    <property type="entry name" value="REP-ASSOCIATED TYROSINE TRANSPOSASE"/>
    <property type="match status" value="1"/>
</dbReference>
<dbReference type="GO" id="GO:0006313">
    <property type="term" value="P:DNA transposition"/>
    <property type="evidence" value="ECO:0007669"/>
    <property type="project" value="InterPro"/>
</dbReference>
<name>A0A239X748_9FLAO</name>
<dbReference type="RefSeq" id="WP_095071190.1">
    <property type="nucleotide sequence ID" value="NZ_LT906465.1"/>
</dbReference>
<proteinExistence type="predicted"/>
<dbReference type="EMBL" id="LT906465">
    <property type="protein sequence ID" value="SNV42535.1"/>
    <property type="molecule type" value="Genomic_DNA"/>
</dbReference>
<dbReference type="Gene3D" id="3.30.70.1290">
    <property type="entry name" value="Transposase IS200-like"/>
    <property type="match status" value="1"/>
</dbReference>
<evidence type="ECO:0000313" key="3">
    <source>
        <dbReference type="Proteomes" id="UP000215196"/>
    </source>
</evidence>
<sequence>MDKFQNKYRIGSARLKNWDYGNNAPYFVTICIRNHEKLFGEISDGKMILNENGEIAEKIWMEIPEHFNYAELGCFVVMPNHFHGIICINKLKKEITVEKQSVSIVNGGFAGIKNPMLNENISRIVRWYKGRVTFEIRKNYPNFEWQSRFWDHVIRNEESFNRIENYIQNNPKNWVEDKFHF</sequence>
<organism evidence="2 3">
    <name type="scientific">Chryseobacterium taklimakanense</name>
    <dbReference type="NCBI Taxonomy" id="536441"/>
    <lineage>
        <taxon>Bacteria</taxon>
        <taxon>Pseudomonadati</taxon>
        <taxon>Bacteroidota</taxon>
        <taxon>Flavobacteriia</taxon>
        <taxon>Flavobacteriales</taxon>
        <taxon>Weeksellaceae</taxon>
        <taxon>Chryseobacterium group</taxon>
        <taxon>Chryseobacterium</taxon>
    </lineage>
</organism>
<dbReference type="SUPFAM" id="SSF143422">
    <property type="entry name" value="Transposase IS200-like"/>
    <property type="match status" value="1"/>
</dbReference>
<dbReference type="AlphaFoldDB" id="A0A239X748"/>
<dbReference type="PANTHER" id="PTHR36966:SF1">
    <property type="entry name" value="REP-ASSOCIATED TYROSINE TRANSPOSASE"/>
    <property type="match status" value="1"/>
</dbReference>
<feature type="domain" description="Transposase IS200-like" evidence="1">
    <location>
        <begin position="21"/>
        <end position="170"/>
    </location>
</feature>
<dbReference type="GO" id="GO:0043565">
    <property type="term" value="F:sequence-specific DNA binding"/>
    <property type="evidence" value="ECO:0007669"/>
    <property type="project" value="TreeGrafter"/>
</dbReference>
<reference evidence="2 3" key="1">
    <citation type="submission" date="2017-06" db="EMBL/GenBank/DDBJ databases">
        <authorList>
            <consortium name="Pathogen Informatics"/>
        </authorList>
    </citation>
    <scope>NUCLEOTIDE SEQUENCE [LARGE SCALE GENOMIC DNA]</scope>
    <source>
        <strain evidence="2 3">NCTC13490</strain>
    </source>
</reference>
<accession>A0A239X748</accession>
<dbReference type="GO" id="GO:0004803">
    <property type="term" value="F:transposase activity"/>
    <property type="evidence" value="ECO:0007669"/>
    <property type="project" value="InterPro"/>
</dbReference>
<dbReference type="InterPro" id="IPR052715">
    <property type="entry name" value="RAYT_transposase"/>
</dbReference>
<dbReference type="InterPro" id="IPR002686">
    <property type="entry name" value="Transposase_17"/>
</dbReference>
<evidence type="ECO:0000313" key="2">
    <source>
        <dbReference type="EMBL" id="SNV42535.1"/>
    </source>
</evidence>
<dbReference type="Proteomes" id="UP000215196">
    <property type="component" value="Chromosome 1"/>
</dbReference>
<dbReference type="KEGG" id="ctak:4412677_01102"/>
<evidence type="ECO:0000259" key="1">
    <source>
        <dbReference type="SMART" id="SM01321"/>
    </source>
</evidence>
<gene>
    <name evidence="2" type="ORF">SAMEA4412677_01102</name>
</gene>